<sequence>MHTYSESAYKNTTLSYNDKKASPTFPHALFSFIGCPDEKIYAIFA</sequence>
<keyword evidence="2" id="KW-1185">Reference proteome</keyword>
<dbReference type="PATRIC" id="fig|203275.8.peg.2265"/>
<evidence type="ECO:0000313" key="1">
    <source>
        <dbReference type="EMBL" id="AEW20092.1"/>
    </source>
</evidence>
<evidence type="ECO:0000313" key="2">
    <source>
        <dbReference type="Proteomes" id="UP000005436"/>
    </source>
</evidence>
<dbReference type="STRING" id="203275.BFO_2649"/>
<reference evidence="2" key="1">
    <citation type="submission" date="2011-12" db="EMBL/GenBank/DDBJ databases">
        <title>Complete sequence of Tannerella forsythia ATCC 43037.</title>
        <authorList>
            <person name="Dewhirst F."/>
            <person name="Tanner A."/>
            <person name="Izard J."/>
            <person name="Brinkac L."/>
            <person name="Durkin A.S."/>
            <person name="Hostetler J."/>
            <person name="Shetty J."/>
            <person name="Torralba M."/>
            <person name="Gill S."/>
            <person name="Nelson K."/>
        </authorList>
    </citation>
    <scope>NUCLEOTIDE SEQUENCE [LARGE SCALE GENOMIC DNA]</scope>
    <source>
        <strain evidence="2">ATCC 43037 / JCM 10827 / CCUG 33226 / KCTC 5666 / FDC 338</strain>
    </source>
</reference>
<proteinExistence type="predicted"/>
<accession>G8ULU1</accession>
<protein>
    <submittedName>
        <fullName evidence="1">Uncharacterized protein</fullName>
    </submittedName>
</protein>
<dbReference type="HOGENOM" id="CLU_3206291_0_0_10"/>
<organism evidence="1 2">
    <name type="scientific">Tannerella forsythia (strain ATCC 43037 / JCM 10827 / CCUG 21028 A / KCTC 5666 / FDC 338)</name>
    <name type="common">Bacteroides forsythus</name>
    <dbReference type="NCBI Taxonomy" id="203275"/>
    <lineage>
        <taxon>Bacteria</taxon>
        <taxon>Pseudomonadati</taxon>
        <taxon>Bacteroidota</taxon>
        <taxon>Bacteroidia</taxon>
        <taxon>Bacteroidales</taxon>
        <taxon>Tannerellaceae</taxon>
        <taxon>Tannerella</taxon>
    </lineage>
</organism>
<dbReference type="Proteomes" id="UP000005436">
    <property type="component" value="Chromosome"/>
</dbReference>
<dbReference type="EMBL" id="CP003191">
    <property type="protein sequence ID" value="AEW20092.1"/>
    <property type="molecule type" value="Genomic_DNA"/>
</dbReference>
<gene>
    <name evidence="1" type="ordered locus">BFO_2649</name>
</gene>
<name>G8ULU1_TANFA</name>
<dbReference type="AlphaFoldDB" id="G8ULU1"/>
<dbReference type="KEGG" id="tfo:BFO_2649"/>